<comment type="caution">
    <text evidence="4">The sequence shown here is derived from an EMBL/GenBank/DDBJ whole genome shotgun (WGS) entry which is preliminary data.</text>
</comment>
<dbReference type="SUPFAM" id="SSF52058">
    <property type="entry name" value="L domain-like"/>
    <property type="match status" value="2"/>
</dbReference>
<dbReference type="EMBL" id="CALNXI010000013">
    <property type="protein sequence ID" value="CAH3014694.1"/>
    <property type="molecule type" value="Genomic_DNA"/>
</dbReference>
<proteinExistence type="predicted"/>
<evidence type="ECO:0000259" key="3">
    <source>
        <dbReference type="Pfam" id="PF23598"/>
    </source>
</evidence>
<dbReference type="SMART" id="SM00369">
    <property type="entry name" value="LRR_TYP"/>
    <property type="match status" value="17"/>
</dbReference>
<evidence type="ECO:0000256" key="2">
    <source>
        <dbReference type="ARBA" id="ARBA00022737"/>
    </source>
</evidence>
<evidence type="ECO:0000313" key="5">
    <source>
        <dbReference type="Proteomes" id="UP001159427"/>
    </source>
</evidence>
<gene>
    <name evidence="4" type="ORF">PEVE_00004769</name>
</gene>
<dbReference type="InterPro" id="IPR032675">
    <property type="entry name" value="LRR_dom_sf"/>
</dbReference>
<dbReference type="Proteomes" id="UP001159427">
    <property type="component" value="Unassembled WGS sequence"/>
</dbReference>
<dbReference type="Pfam" id="PF00560">
    <property type="entry name" value="LRR_1"/>
    <property type="match status" value="1"/>
</dbReference>
<dbReference type="SMART" id="SM00365">
    <property type="entry name" value="LRR_SD22"/>
    <property type="match status" value="6"/>
</dbReference>
<dbReference type="Pfam" id="PF23598">
    <property type="entry name" value="LRR_14"/>
    <property type="match status" value="1"/>
</dbReference>
<dbReference type="InterPro" id="IPR003591">
    <property type="entry name" value="Leu-rich_rpt_typical-subtyp"/>
</dbReference>
<feature type="domain" description="Disease resistance R13L4/SHOC-2-like LRR" evidence="3">
    <location>
        <begin position="537"/>
        <end position="616"/>
    </location>
</feature>
<dbReference type="SMART" id="SM00364">
    <property type="entry name" value="LRR_BAC"/>
    <property type="match status" value="13"/>
</dbReference>
<dbReference type="InterPro" id="IPR001611">
    <property type="entry name" value="Leu-rich_rpt"/>
</dbReference>
<evidence type="ECO:0000256" key="1">
    <source>
        <dbReference type="ARBA" id="ARBA00022614"/>
    </source>
</evidence>
<organism evidence="4 5">
    <name type="scientific">Porites evermanni</name>
    <dbReference type="NCBI Taxonomy" id="104178"/>
    <lineage>
        <taxon>Eukaryota</taxon>
        <taxon>Metazoa</taxon>
        <taxon>Cnidaria</taxon>
        <taxon>Anthozoa</taxon>
        <taxon>Hexacorallia</taxon>
        <taxon>Scleractinia</taxon>
        <taxon>Fungiina</taxon>
        <taxon>Poritidae</taxon>
        <taxon>Porites</taxon>
    </lineage>
</organism>
<sequence length="799" mass="91374">MGQSCLSKNSEADNMAPDLTTSRIDISWPDDFEEGILSDIPDTVVENGKLTLDLSFRRLKSLPAKVCQRNNIEVLNLNCNKISNFPYNFVSLRYLKELYLRNNYLEFLPAQICTLIKLEVLELNRNLIETLPYCFSHLCHLQKLNLSFNNIKTLPPSLRYLTTLKYLNMEGNYLQSIPEVVVSLPSLEVLVLSDNEITFLHPNLDNLFQLKELYLDDNKLSELPGSLLPYLAELEKLNLSNNKKVLTLGKNEKPKKQSQTKAKMNHVDAKVITERLTGLGAPETSNTSVVAQDRSMVFSEINLNHPEEERDVFGGEPGLVNLKSEDADPNIAERVKRNTLSAKARVGQAMRPSPKWGILIRELKKAGFLPSINVQLPKLRREHGRPVKVLNHGSRYTWRGWRVDANSQSTLKRKTSSVESESLDNKLDEFGHLASISELFPEVKMEQGRLTLDLSWQELSYVSGTICELVNLNSLLLDHNQIMDLPTGMDKLSKLRILSLNSNEMISLPENLRHLNHLRRLFLNGNHIKALPDWFESFQHLTYLSLENNDMPFFPNEICSLVKLEYLLLAGNKIRELPEKIKQLKNLRELFLGRNVIRLIPLSIAEMNSLRVLYLDNNGLEEIPYSVFSVMELQTLNLSGNSLNLIPDNIINLRDLEELDLGKNNIQKLPFWFHRLANLRVLSLNCNGMSVFPEVLCKVPSLSTLDLNKNKIRELPDFIRSSIGELITMQQLDLSYNELRGLPDSFRNLRSLEILHLEGNPLIELPACMNELTSLCKLYLDRTITIPKEIFQLPKLEIL</sequence>
<protein>
    <recommendedName>
        <fullName evidence="3">Disease resistance R13L4/SHOC-2-like LRR domain-containing protein</fullName>
    </recommendedName>
</protein>
<name>A0ABN8LCN5_9CNID</name>
<dbReference type="InterPro" id="IPR055414">
    <property type="entry name" value="LRR_R13L4/SHOC2-like"/>
</dbReference>
<dbReference type="Gene3D" id="3.80.10.10">
    <property type="entry name" value="Ribonuclease Inhibitor"/>
    <property type="match status" value="4"/>
</dbReference>
<reference evidence="4 5" key="1">
    <citation type="submission" date="2022-05" db="EMBL/GenBank/DDBJ databases">
        <authorList>
            <consortium name="Genoscope - CEA"/>
            <person name="William W."/>
        </authorList>
    </citation>
    <scope>NUCLEOTIDE SEQUENCE [LARGE SCALE GENOMIC DNA]</scope>
</reference>
<keyword evidence="5" id="KW-1185">Reference proteome</keyword>
<evidence type="ECO:0000313" key="4">
    <source>
        <dbReference type="EMBL" id="CAH3014694.1"/>
    </source>
</evidence>
<keyword evidence="2" id="KW-0677">Repeat</keyword>
<dbReference type="PANTHER" id="PTHR48051:SF54">
    <property type="entry name" value="LEUCINE-RICH REPEAT-CONTAINING PROTEIN"/>
    <property type="match status" value="1"/>
</dbReference>
<dbReference type="PANTHER" id="PTHR48051">
    <property type="match status" value="1"/>
</dbReference>
<accession>A0ABN8LCN5</accession>
<dbReference type="InterPro" id="IPR050216">
    <property type="entry name" value="LRR_domain-containing"/>
</dbReference>
<dbReference type="Pfam" id="PF13855">
    <property type="entry name" value="LRR_8"/>
    <property type="match status" value="3"/>
</dbReference>
<dbReference type="PROSITE" id="PS51450">
    <property type="entry name" value="LRR"/>
    <property type="match status" value="7"/>
</dbReference>
<keyword evidence="1" id="KW-0433">Leucine-rich repeat</keyword>